<dbReference type="PANTHER" id="PTHR31232">
    <property type="match status" value="1"/>
</dbReference>
<keyword evidence="5" id="KW-0732">Signal</keyword>
<dbReference type="GO" id="GO:0060320">
    <property type="term" value="P:rejection of self pollen"/>
    <property type="evidence" value="ECO:0007669"/>
    <property type="project" value="UniProtKB-KW"/>
</dbReference>
<organism evidence="7 8">
    <name type="scientific">Escallonia herrerae</name>
    <dbReference type="NCBI Taxonomy" id="1293975"/>
    <lineage>
        <taxon>Eukaryota</taxon>
        <taxon>Viridiplantae</taxon>
        <taxon>Streptophyta</taxon>
        <taxon>Embryophyta</taxon>
        <taxon>Tracheophyta</taxon>
        <taxon>Spermatophyta</taxon>
        <taxon>Magnoliopsida</taxon>
        <taxon>eudicotyledons</taxon>
        <taxon>Gunneridae</taxon>
        <taxon>Pentapetalae</taxon>
        <taxon>asterids</taxon>
        <taxon>campanulids</taxon>
        <taxon>Escalloniales</taxon>
        <taxon>Escalloniaceae</taxon>
        <taxon>Escallonia</taxon>
    </lineage>
</organism>
<accession>A0AA88W590</accession>
<name>A0AA88W590_9ASTE</name>
<protein>
    <recommendedName>
        <fullName evidence="6">S-protein homolog</fullName>
    </recommendedName>
</protein>
<evidence type="ECO:0000256" key="2">
    <source>
        <dbReference type="ARBA" id="ARBA00005581"/>
    </source>
</evidence>
<dbReference type="AlphaFoldDB" id="A0AA88W590"/>
<dbReference type="Proteomes" id="UP001188597">
    <property type="component" value="Unassembled WGS sequence"/>
</dbReference>
<evidence type="ECO:0000256" key="3">
    <source>
        <dbReference type="ARBA" id="ARBA00022471"/>
    </source>
</evidence>
<keyword evidence="8" id="KW-1185">Reference proteome</keyword>
<dbReference type="EMBL" id="JAVXUP010000777">
    <property type="protein sequence ID" value="KAK3021132.1"/>
    <property type="molecule type" value="Genomic_DNA"/>
</dbReference>
<evidence type="ECO:0000256" key="6">
    <source>
        <dbReference type="RuleBase" id="RU367044"/>
    </source>
</evidence>
<evidence type="ECO:0000256" key="4">
    <source>
        <dbReference type="ARBA" id="ARBA00022525"/>
    </source>
</evidence>
<dbReference type="InterPro" id="IPR010264">
    <property type="entry name" value="Self-incomp_S1"/>
</dbReference>
<keyword evidence="3 6" id="KW-0713">Self-incompatibility</keyword>
<reference evidence="7" key="1">
    <citation type="submission" date="2022-12" db="EMBL/GenBank/DDBJ databases">
        <title>Draft genome assemblies for two species of Escallonia (Escalloniales).</title>
        <authorList>
            <person name="Chanderbali A."/>
            <person name="Dervinis C."/>
            <person name="Anghel I."/>
            <person name="Soltis D."/>
            <person name="Soltis P."/>
            <person name="Zapata F."/>
        </authorList>
    </citation>
    <scope>NUCLEOTIDE SEQUENCE</scope>
    <source>
        <strain evidence="7">UCBG64.0493</strain>
        <tissue evidence="7">Leaf</tissue>
    </source>
</reference>
<comment type="caution">
    <text evidence="7">The sequence shown here is derived from an EMBL/GenBank/DDBJ whole genome shotgun (WGS) entry which is preliminary data.</text>
</comment>
<dbReference type="Pfam" id="PF05938">
    <property type="entry name" value="Self-incomp_S1"/>
    <property type="match status" value="1"/>
</dbReference>
<evidence type="ECO:0000313" key="8">
    <source>
        <dbReference type="Proteomes" id="UP001188597"/>
    </source>
</evidence>
<dbReference type="GO" id="GO:0005576">
    <property type="term" value="C:extracellular region"/>
    <property type="evidence" value="ECO:0007669"/>
    <property type="project" value="UniProtKB-SubCell"/>
</dbReference>
<evidence type="ECO:0000313" key="7">
    <source>
        <dbReference type="EMBL" id="KAK3021132.1"/>
    </source>
</evidence>
<proteinExistence type="inferred from homology"/>
<gene>
    <name evidence="7" type="ORF">RJ639_045905</name>
</gene>
<comment type="similarity">
    <text evidence="2 6">Belongs to the plant self-incompatibility (S1) protein family.</text>
</comment>
<comment type="subcellular location">
    <subcellularLocation>
        <location evidence="1 6">Secreted</location>
    </subcellularLocation>
</comment>
<evidence type="ECO:0000256" key="5">
    <source>
        <dbReference type="ARBA" id="ARBA00022729"/>
    </source>
</evidence>
<sequence length="132" mass="14910">MAMVMVSPTVNSETLGTYTVDIGSNLTDALTVHCQSNRGDDLGNQVLQYSGHFGWKFDVILGQPRMFSCSLSFGNLNGMFDAFIYGRDFARCNDNLCQWVVDPKGVYINLKDKGWKLEYYWKTGELNEDLLS</sequence>
<keyword evidence="4 6" id="KW-0964">Secreted</keyword>
<evidence type="ECO:0000256" key="1">
    <source>
        <dbReference type="ARBA" id="ARBA00004613"/>
    </source>
</evidence>
<dbReference type="PANTHER" id="PTHR31232:SF18">
    <property type="entry name" value="S-PROTEIN HOMOLOG"/>
    <property type="match status" value="1"/>
</dbReference>